<evidence type="ECO:0000256" key="7">
    <source>
        <dbReference type="ARBA" id="ARBA00048478"/>
    </source>
</evidence>
<dbReference type="GO" id="GO:0016301">
    <property type="term" value="F:kinase activity"/>
    <property type="evidence" value="ECO:0007669"/>
    <property type="project" value="UniProtKB-KW"/>
</dbReference>
<evidence type="ECO:0000256" key="2">
    <source>
        <dbReference type="ARBA" id="ARBA00022679"/>
    </source>
</evidence>
<dbReference type="NCBIfam" id="TIGR00017">
    <property type="entry name" value="cmk"/>
    <property type="match status" value="1"/>
</dbReference>
<accession>A0ABS5VB68</accession>
<dbReference type="InterPro" id="IPR027417">
    <property type="entry name" value="P-loop_NTPase"/>
</dbReference>
<evidence type="ECO:0000256" key="8">
    <source>
        <dbReference type="HAMAP-Rule" id="MF_00238"/>
    </source>
</evidence>
<keyword evidence="2 8" id="KW-0808">Transferase</keyword>
<keyword evidence="8" id="KW-0963">Cytoplasm</keyword>
<dbReference type="InterPro" id="IPR011994">
    <property type="entry name" value="Cytidylate_kinase_dom"/>
</dbReference>
<protein>
    <recommendedName>
        <fullName evidence="8">Cytidylate kinase</fullName>
        <shortName evidence="8">CK</shortName>
        <ecNumber evidence="8">2.7.4.25</ecNumber>
    </recommendedName>
    <alternativeName>
        <fullName evidence="8">Cytidine monophosphate kinase</fullName>
        <shortName evidence="8">CMP kinase</shortName>
    </alternativeName>
</protein>
<dbReference type="InterPro" id="IPR003136">
    <property type="entry name" value="Cytidylate_kin"/>
</dbReference>
<evidence type="ECO:0000313" key="12">
    <source>
        <dbReference type="Proteomes" id="UP001519641"/>
    </source>
</evidence>
<comment type="caution">
    <text evidence="11">The sequence shown here is derived from an EMBL/GenBank/DDBJ whole genome shotgun (WGS) entry which is preliminary data.</text>
</comment>
<evidence type="ECO:0000313" key="11">
    <source>
        <dbReference type="EMBL" id="MBT1586706.1"/>
    </source>
</evidence>
<comment type="catalytic activity">
    <reaction evidence="7 8">
        <text>CMP + ATP = CDP + ADP</text>
        <dbReference type="Rhea" id="RHEA:11600"/>
        <dbReference type="ChEBI" id="CHEBI:30616"/>
        <dbReference type="ChEBI" id="CHEBI:58069"/>
        <dbReference type="ChEBI" id="CHEBI:60377"/>
        <dbReference type="ChEBI" id="CHEBI:456216"/>
        <dbReference type="EC" id="2.7.4.25"/>
    </reaction>
</comment>
<keyword evidence="4 8" id="KW-0418">Kinase</keyword>
<keyword evidence="12" id="KW-1185">Reference proteome</keyword>
<dbReference type="SUPFAM" id="SSF52540">
    <property type="entry name" value="P-loop containing nucleoside triphosphate hydrolases"/>
    <property type="match status" value="1"/>
</dbReference>
<evidence type="ECO:0000256" key="3">
    <source>
        <dbReference type="ARBA" id="ARBA00022741"/>
    </source>
</evidence>
<comment type="catalytic activity">
    <reaction evidence="6 8">
        <text>dCMP + ATP = dCDP + ADP</text>
        <dbReference type="Rhea" id="RHEA:25094"/>
        <dbReference type="ChEBI" id="CHEBI:30616"/>
        <dbReference type="ChEBI" id="CHEBI:57566"/>
        <dbReference type="ChEBI" id="CHEBI:58593"/>
        <dbReference type="ChEBI" id="CHEBI:456216"/>
        <dbReference type="EC" id="2.7.4.25"/>
    </reaction>
</comment>
<sequence>MNDSGVTGGRAPAGGTDGPDSGLPTPGTGGAGGPLGGPGDGSGGDGGPLGGPAGGLGGPAGEPGSTSAPVPSGLADGAYVAKIVIAVDGPAGSGKSSVSRAAARALGYGYQDTGAAYRALAWHALQQRVDLDDPAAILASWDTFDYAIGTDPDDYYVKVGETDVTEAIRTPDVTGAVAHIAKLPDVRKRLVQLFRNVMRKTDAPGIITEGRDITTVVAPDAEVRILLTADESVRMARRSAEVTTQSAAETSAALARRDAADAKVVDFMNAADGVTTLDSTDLDFDQTVQAVVDLARAATH</sequence>
<dbReference type="CDD" id="cd02020">
    <property type="entry name" value="CMPK"/>
    <property type="match status" value="1"/>
</dbReference>
<dbReference type="EMBL" id="JAHEWS010000003">
    <property type="protein sequence ID" value="MBT1586706.1"/>
    <property type="molecule type" value="Genomic_DNA"/>
</dbReference>
<comment type="subcellular location">
    <subcellularLocation>
        <location evidence="8">Cytoplasm</location>
    </subcellularLocation>
</comment>
<keyword evidence="5 8" id="KW-0067">ATP-binding</keyword>
<keyword evidence="3 8" id="KW-0547">Nucleotide-binding</keyword>
<feature type="binding site" evidence="8">
    <location>
        <begin position="89"/>
        <end position="97"/>
    </location>
    <ligand>
        <name>ATP</name>
        <dbReference type="ChEBI" id="CHEBI:30616"/>
    </ligand>
</feature>
<gene>
    <name evidence="8 11" type="primary">cmk</name>
    <name evidence="11" type="ORF">KK097_02625</name>
</gene>
<evidence type="ECO:0000256" key="1">
    <source>
        <dbReference type="ARBA" id="ARBA00009427"/>
    </source>
</evidence>
<proteinExistence type="inferred from homology"/>
<reference evidence="11 12" key="1">
    <citation type="submission" date="2021-05" db="EMBL/GenBank/DDBJ databases">
        <title>Whole genome sequence of Curtobacterium flaccumfaciens pv. flaccumfaciens strain CFBP 8819.</title>
        <authorList>
            <person name="Osdaghi E."/>
            <person name="Taghouti G."/>
            <person name="Portier P."/>
            <person name="Fazliarab A."/>
            <person name="Taghavi S.M."/>
            <person name="Briand M."/>
            <person name="Le-Saux M."/>
            <person name="Jacques M.-A."/>
        </authorList>
    </citation>
    <scope>NUCLEOTIDE SEQUENCE [LARGE SCALE GENOMIC DNA]</scope>
    <source>
        <strain evidence="11 12">CFBP 8819</strain>
    </source>
</reference>
<organism evidence="11 12">
    <name type="scientific">Curtobacterium aurantiacum</name>
    <dbReference type="NCBI Taxonomy" id="3236919"/>
    <lineage>
        <taxon>Bacteria</taxon>
        <taxon>Bacillati</taxon>
        <taxon>Actinomycetota</taxon>
        <taxon>Actinomycetes</taxon>
        <taxon>Micrococcales</taxon>
        <taxon>Microbacteriaceae</taxon>
        <taxon>Curtobacterium</taxon>
    </lineage>
</organism>
<dbReference type="EC" id="2.7.4.25" evidence="8"/>
<evidence type="ECO:0000256" key="4">
    <source>
        <dbReference type="ARBA" id="ARBA00022777"/>
    </source>
</evidence>
<evidence type="ECO:0000256" key="6">
    <source>
        <dbReference type="ARBA" id="ARBA00047615"/>
    </source>
</evidence>
<feature type="compositionally biased region" description="Gly residues" evidence="9">
    <location>
        <begin position="27"/>
        <end position="61"/>
    </location>
</feature>
<name>A0ABS5VB68_9MICO</name>
<dbReference type="Gene3D" id="3.40.50.300">
    <property type="entry name" value="P-loop containing nucleotide triphosphate hydrolases"/>
    <property type="match status" value="1"/>
</dbReference>
<dbReference type="Proteomes" id="UP001519641">
    <property type="component" value="Unassembled WGS sequence"/>
</dbReference>
<comment type="similarity">
    <text evidence="1 8">Belongs to the cytidylate kinase family. Type 1 subfamily.</text>
</comment>
<feature type="region of interest" description="Disordered" evidence="9">
    <location>
        <begin position="1"/>
        <end position="71"/>
    </location>
</feature>
<dbReference type="Pfam" id="PF02224">
    <property type="entry name" value="Cytidylate_kin"/>
    <property type="match status" value="1"/>
</dbReference>
<evidence type="ECO:0000259" key="10">
    <source>
        <dbReference type="Pfam" id="PF02224"/>
    </source>
</evidence>
<feature type="compositionally biased region" description="Gly residues" evidence="9">
    <location>
        <begin position="1"/>
        <end position="17"/>
    </location>
</feature>
<feature type="domain" description="Cytidylate kinase" evidence="10">
    <location>
        <begin position="85"/>
        <end position="295"/>
    </location>
</feature>
<evidence type="ECO:0000256" key="5">
    <source>
        <dbReference type="ARBA" id="ARBA00022840"/>
    </source>
</evidence>
<dbReference type="HAMAP" id="MF_00238">
    <property type="entry name" value="Cytidyl_kinase_type1"/>
    <property type="match status" value="1"/>
</dbReference>
<evidence type="ECO:0000256" key="9">
    <source>
        <dbReference type="SAM" id="MobiDB-lite"/>
    </source>
</evidence>